<dbReference type="InterPro" id="IPR044068">
    <property type="entry name" value="CB"/>
</dbReference>
<feature type="domain" description="Core-binding (CB)" evidence="5">
    <location>
        <begin position="73"/>
        <end position="176"/>
    </location>
</feature>
<organism evidence="6 7">
    <name type="scientific">Rossellomorea aquimaris</name>
    <dbReference type="NCBI Taxonomy" id="189382"/>
    <lineage>
        <taxon>Bacteria</taxon>
        <taxon>Bacillati</taxon>
        <taxon>Bacillota</taxon>
        <taxon>Bacilli</taxon>
        <taxon>Bacillales</taxon>
        <taxon>Bacillaceae</taxon>
        <taxon>Rossellomorea</taxon>
    </lineage>
</organism>
<proteinExistence type="predicted"/>
<dbReference type="GO" id="GO:0003677">
    <property type="term" value="F:DNA binding"/>
    <property type="evidence" value="ECO:0007669"/>
    <property type="project" value="UniProtKB-UniRule"/>
</dbReference>
<comment type="caution">
    <text evidence="6">The sequence shown here is derived from an EMBL/GenBank/DDBJ whole genome shotgun (WGS) entry which is preliminary data.</text>
</comment>
<dbReference type="GO" id="GO:0015074">
    <property type="term" value="P:DNA integration"/>
    <property type="evidence" value="ECO:0007669"/>
    <property type="project" value="InterPro"/>
</dbReference>
<dbReference type="Pfam" id="PF00589">
    <property type="entry name" value="Phage_integrase"/>
    <property type="match status" value="1"/>
</dbReference>
<accession>A0A366EFV0</accession>
<dbReference type="RefSeq" id="WP_181778218.1">
    <property type="nucleotide sequence ID" value="NZ_QNRJ01000020.1"/>
</dbReference>
<evidence type="ECO:0000259" key="5">
    <source>
        <dbReference type="PROSITE" id="PS51900"/>
    </source>
</evidence>
<protein>
    <submittedName>
        <fullName evidence="6">Site-specific recombinase XerD</fullName>
    </submittedName>
</protein>
<dbReference type="GO" id="GO:0006310">
    <property type="term" value="P:DNA recombination"/>
    <property type="evidence" value="ECO:0007669"/>
    <property type="project" value="UniProtKB-KW"/>
</dbReference>
<evidence type="ECO:0000313" key="6">
    <source>
        <dbReference type="EMBL" id="RBP01208.1"/>
    </source>
</evidence>
<keyword evidence="2" id="KW-0233">DNA recombination</keyword>
<evidence type="ECO:0000313" key="7">
    <source>
        <dbReference type="Proteomes" id="UP000252118"/>
    </source>
</evidence>
<evidence type="ECO:0000256" key="1">
    <source>
        <dbReference type="ARBA" id="ARBA00023125"/>
    </source>
</evidence>
<evidence type="ECO:0000259" key="4">
    <source>
        <dbReference type="PROSITE" id="PS51898"/>
    </source>
</evidence>
<dbReference type="PROSITE" id="PS51900">
    <property type="entry name" value="CB"/>
    <property type="match status" value="1"/>
</dbReference>
<dbReference type="PANTHER" id="PTHR30349:SF89">
    <property type="entry name" value="INTEGRASE_RECOMBINASE"/>
    <property type="match status" value="1"/>
</dbReference>
<dbReference type="PANTHER" id="PTHR30349">
    <property type="entry name" value="PHAGE INTEGRASE-RELATED"/>
    <property type="match status" value="1"/>
</dbReference>
<dbReference type="CDD" id="cd00397">
    <property type="entry name" value="DNA_BRE_C"/>
    <property type="match status" value="1"/>
</dbReference>
<keyword evidence="1 3" id="KW-0238">DNA-binding</keyword>
<sequence>MSIPAKNNINFPENSKGKVSLSEIQLLLNEFKGMKNFQKTMDFDPNDYVDQLFTFLNENLIKGRSLMKKNRSEPLTPWIESLDDILHSFNNFLDFEKGYAPSTRKNTIRNLKRFKEFLAEAADKDGSIGEDISIFSLKDVLNYENYLIKRLNDGDIQKCTVYKYLYVVELFVEFLKLNFHYNVPPSLKGHGTRTNAYATTQDIIKLIEAAEQYSSFKLRDISILLLIMELGCRPIEITGLSMNDIRLSECLITLYSVKSGQRTLKISKDLTKLIQQYIDSRKKFKPQHESLFINIFGEPLSRNGISSMILGFNKKAFGVAKINAKCLRHTYATNALDNLNDFDEVSKTMGHLHWVSTEYYVHKSVKRLLKNSLPFNPLDQLS</sequence>
<dbReference type="InterPro" id="IPR050090">
    <property type="entry name" value="Tyrosine_recombinase_XerCD"/>
</dbReference>
<dbReference type="InterPro" id="IPR013762">
    <property type="entry name" value="Integrase-like_cat_sf"/>
</dbReference>
<dbReference type="PROSITE" id="PS51898">
    <property type="entry name" value="TYR_RECOMBINASE"/>
    <property type="match status" value="1"/>
</dbReference>
<name>A0A366EFV0_9BACI</name>
<dbReference type="SUPFAM" id="SSF56349">
    <property type="entry name" value="DNA breaking-rejoining enzymes"/>
    <property type="match status" value="1"/>
</dbReference>
<dbReference type="InterPro" id="IPR010998">
    <property type="entry name" value="Integrase_recombinase_N"/>
</dbReference>
<dbReference type="InterPro" id="IPR002104">
    <property type="entry name" value="Integrase_catalytic"/>
</dbReference>
<evidence type="ECO:0000256" key="3">
    <source>
        <dbReference type="PROSITE-ProRule" id="PRU01248"/>
    </source>
</evidence>
<evidence type="ECO:0000256" key="2">
    <source>
        <dbReference type="ARBA" id="ARBA00023172"/>
    </source>
</evidence>
<dbReference type="EMBL" id="QNRJ01000020">
    <property type="protein sequence ID" value="RBP01208.1"/>
    <property type="molecule type" value="Genomic_DNA"/>
</dbReference>
<dbReference type="Gene3D" id="1.10.443.10">
    <property type="entry name" value="Intergrase catalytic core"/>
    <property type="match status" value="1"/>
</dbReference>
<gene>
    <name evidence="6" type="ORF">DET59_1209</name>
</gene>
<dbReference type="Gene3D" id="1.10.150.130">
    <property type="match status" value="1"/>
</dbReference>
<dbReference type="Proteomes" id="UP000252118">
    <property type="component" value="Unassembled WGS sequence"/>
</dbReference>
<reference evidence="6 7" key="1">
    <citation type="submission" date="2018-06" db="EMBL/GenBank/DDBJ databases">
        <title>Freshwater and sediment microbial communities from various areas in North America, analyzing microbe dynamics in response to fracking.</title>
        <authorList>
            <person name="Lamendella R."/>
        </authorList>
    </citation>
    <scope>NUCLEOTIDE SEQUENCE [LARGE SCALE GENOMIC DNA]</scope>
    <source>
        <strain evidence="6 7">97B</strain>
    </source>
</reference>
<dbReference type="AlphaFoldDB" id="A0A366EFV0"/>
<feature type="domain" description="Tyr recombinase" evidence="4">
    <location>
        <begin position="193"/>
        <end position="373"/>
    </location>
</feature>
<dbReference type="InterPro" id="IPR011010">
    <property type="entry name" value="DNA_brk_join_enz"/>
</dbReference>